<protein>
    <recommendedName>
        <fullName evidence="5 9">2,3-bisphosphoglycerate-dependent phosphoglycerate mutase</fullName>
        <shortName evidence="5">BPG-dependent PGAM</shortName>
        <shortName evidence="5">PGAM</shortName>
        <shortName evidence="5">Phosphoglyceromutase</shortName>
        <shortName evidence="5">dPGM</shortName>
        <ecNumber evidence="5 9">5.4.2.11</ecNumber>
    </recommendedName>
</protein>
<dbReference type="InterPro" id="IPR029033">
    <property type="entry name" value="His_PPase_superfam"/>
</dbReference>
<evidence type="ECO:0000256" key="3">
    <source>
        <dbReference type="ARBA" id="ARBA00023152"/>
    </source>
</evidence>
<evidence type="ECO:0000256" key="5">
    <source>
        <dbReference type="HAMAP-Rule" id="MF_01039"/>
    </source>
</evidence>
<keyword evidence="3 5" id="KW-0324">Glycolysis</keyword>
<reference evidence="10 11" key="1">
    <citation type="submission" date="2015-12" db="EMBL/GenBank/DDBJ databases">
        <authorList>
            <person name="Shamseldin A."/>
            <person name="Moawad H."/>
            <person name="Abd El-Rahim W.M."/>
            <person name="Sadowsky M.J."/>
        </authorList>
    </citation>
    <scope>NUCLEOTIDE SEQUENCE [LARGE SCALE GENOMIC DNA]</scope>
    <source>
        <strain evidence="10 11">JC234</strain>
    </source>
</reference>
<sequence>MTGTLVLVRHGQSEWNLKNLFTGWRDPALTEKGVEEAKAGGVALKDYGLTDFDIAFTSDLSRAQHTLKLILEQTGQTGLETIRDQALNERDYGDLSGLNKDDAREKWGEEQVHIWRRSYDVPPPGGESLKDTGARVWPYYMMEILPRVLAGQKVLVAAHGNSLRALVMVLDRLSREEILKLNLATGVPMVYRLKADSTVASKEVLGDMSAAH</sequence>
<organism evidence="10 11">
    <name type="scientific">Hoeflea olei</name>
    <dbReference type="NCBI Taxonomy" id="1480615"/>
    <lineage>
        <taxon>Bacteria</taxon>
        <taxon>Pseudomonadati</taxon>
        <taxon>Pseudomonadota</taxon>
        <taxon>Alphaproteobacteria</taxon>
        <taxon>Hyphomicrobiales</taxon>
        <taxon>Rhizobiaceae</taxon>
        <taxon>Hoeflea</taxon>
    </lineage>
</organism>
<comment type="catalytic activity">
    <reaction evidence="5 9">
        <text>(2R)-2-phosphoglycerate = (2R)-3-phosphoglycerate</text>
        <dbReference type="Rhea" id="RHEA:15901"/>
        <dbReference type="ChEBI" id="CHEBI:58272"/>
        <dbReference type="ChEBI" id="CHEBI:58289"/>
        <dbReference type="EC" id="5.4.2.11"/>
    </reaction>
</comment>
<accession>A0A1C1YQY6</accession>
<dbReference type="EMBL" id="LQZT01000048">
    <property type="protein sequence ID" value="OCW55918.1"/>
    <property type="molecule type" value="Genomic_DNA"/>
</dbReference>
<evidence type="ECO:0000256" key="7">
    <source>
        <dbReference type="PIRSR" id="PIRSR613078-2"/>
    </source>
</evidence>
<dbReference type="UniPathway" id="UPA00109">
    <property type="reaction ID" value="UER00186"/>
</dbReference>
<dbReference type="EC" id="5.4.2.11" evidence="5 9"/>
<dbReference type="RefSeq" id="WP_066182945.1">
    <property type="nucleotide sequence ID" value="NZ_LQZT01000048.1"/>
</dbReference>
<evidence type="ECO:0000256" key="9">
    <source>
        <dbReference type="RuleBase" id="RU004512"/>
    </source>
</evidence>
<feature type="binding site" evidence="5 7">
    <location>
        <begin position="160"/>
        <end position="161"/>
    </location>
    <ligand>
        <name>substrate</name>
    </ligand>
</feature>
<dbReference type="GO" id="GO:0006096">
    <property type="term" value="P:glycolytic process"/>
    <property type="evidence" value="ECO:0007669"/>
    <property type="project" value="UniProtKB-UniRule"/>
</dbReference>
<evidence type="ECO:0000256" key="6">
    <source>
        <dbReference type="PIRSR" id="PIRSR613078-1"/>
    </source>
</evidence>
<feature type="active site" description="Tele-phosphohistidine intermediate" evidence="5 6">
    <location>
        <position position="10"/>
    </location>
</feature>
<dbReference type="Gene3D" id="3.40.50.1240">
    <property type="entry name" value="Phosphoglycerate mutase-like"/>
    <property type="match status" value="1"/>
</dbReference>
<comment type="pathway">
    <text evidence="5 9">Carbohydrate degradation; glycolysis; pyruvate from D-glyceraldehyde 3-phosphate: step 3/5.</text>
</comment>
<feature type="binding site" evidence="5 7">
    <location>
        <begin position="116"/>
        <end position="117"/>
    </location>
    <ligand>
        <name>substrate</name>
    </ligand>
</feature>
<dbReference type="OrthoDB" id="9781415at2"/>
<dbReference type="Pfam" id="PF00300">
    <property type="entry name" value="His_Phos_1"/>
    <property type="match status" value="1"/>
</dbReference>
<dbReference type="STRING" id="1480615.AWJ14_11830"/>
<feature type="binding site" evidence="5 7">
    <location>
        <position position="62"/>
    </location>
    <ligand>
        <name>substrate</name>
    </ligand>
</feature>
<dbReference type="Proteomes" id="UP000094795">
    <property type="component" value="Unassembled WGS sequence"/>
</dbReference>
<keyword evidence="2 5" id="KW-0312">Gluconeogenesis</keyword>
<feature type="binding site" evidence="5 7">
    <location>
        <begin position="89"/>
        <end position="92"/>
    </location>
    <ligand>
        <name>substrate</name>
    </ligand>
</feature>
<dbReference type="PROSITE" id="PS00175">
    <property type="entry name" value="PG_MUTASE"/>
    <property type="match status" value="1"/>
</dbReference>
<dbReference type="HAMAP" id="MF_01039">
    <property type="entry name" value="PGAM_GpmA"/>
    <property type="match status" value="1"/>
</dbReference>
<dbReference type="GO" id="GO:0004619">
    <property type="term" value="F:phosphoglycerate mutase activity"/>
    <property type="evidence" value="ECO:0007669"/>
    <property type="project" value="UniProtKB-UniRule"/>
</dbReference>
<comment type="similarity">
    <text evidence="1 5">Belongs to the phosphoglycerate mutase family. BPG-dependent PGAM subfamily.</text>
</comment>
<feature type="binding site" evidence="5 7">
    <location>
        <begin position="9"/>
        <end position="16"/>
    </location>
    <ligand>
        <name>substrate</name>
    </ligand>
</feature>
<evidence type="ECO:0000256" key="2">
    <source>
        <dbReference type="ARBA" id="ARBA00022432"/>
    </source>
</evidence>
<evidence type="ECO:0000256" key="4">
    <source>
        <dbReference type="ARBA" id="ARBA00023235"/>
    </source>
</evidence>
<feature type="active site" description="Proton donor/acceptor" evidence="5 6">
    <location>
        <position position="89"/>
    </location>
</feature>
<dbReference type="SUPFAM" id="SSF53254">
    <property type="entry name" value="Phosphoglycerate mutase-like"/>
    <property type="match status" value="1"/>
</dbReference>
<feature type="site" description="Transition state stabilizer" evidence="5 8">
    <location>
        <position position="159"/>
    </location>
</feature>
<dbReference type="PANTHER" id="PTHR11931">
    <property type="entry name" value="PHOSPHOGLYCERATE MUTASE"/>
    <property type="match status" value="1"/>
</dbReference>
<dbReference type="GO" id="GO:0006094">
    <property type="term" value="P:gluconeogenesis"/>
    <property type="evidence" value="ECO:0007669"/>
    <property type="project" value="UniProtKB-UniRule"/>
</dbReference>
<dbReference type="PIRSF" id="PIRSF000709">
    <property type="entry name" value="6PFK_2-Ptase"/>
    <property type="match status" value="1"/>
</dbReference>
<comment type="subunit">
    <text evidence="5">Homodimer.</text>
</comment>
<proteinExistence type="inferred from homology"/>
<dbReference type="InterPro" id="IPR005952">
    <property type="entry name" value="Phosphogly_mut1"/>
</dbReference>
<evidence type="ECO:0000313" key="10">
    <source>
        <dbReference type="EMBL" id="OCW55918.1"/>
    </source>
</evidence>
<evidence type="ECO:0000256" key="8">
    <source>
        <dbReference type="PIRSR" id="PIRSR613078-3"/>
    </source>
</evidence>
<dbReference type="CDD" id="cd07067">
    <property type="entry name" value="HP_PGM_like"/>
    <property type="match status" value="1"/>
</dbReference>
<gene>
    <name evidence="5" type="primary">gpmA</name>
    <name evidence="10" type="ORF">AWJ14_11830</name>
</gene>
<name>A0A1C1YQY6_9HYPH</name>
<dbReference type="NCBIfam" id="TIGR01258">
    <property type="entry name" value="pgm_1"/>
    <property type="match status" value="2"/>
</dbReference>
<keyword evidence="4 5" id="KW-0413">Isomerase</keyword>
<dbReference type="InterPro" id="IPR013078">
    <property type="entry name" value="His_Pase_superF_clade-1"/>
</dbReference>
<comment type="function">
    <text evidence="5 9">Catalyzes the interconversion of 2-phosphoglycerate and 3-phosphoglycerate.</text>
</comment>
<evidence type="ECO:0000256" key="1">
    <source>
        <dbReference type="ARBA" id="ARBA00006717"/>
    </source>
</evidence>
<feature type="binding site" evidence="5 7">
    <location>
        <position position="100"/>
    </location>
    <ligand>
        <name>substrate</name>
    </ligand>
</feature>
<feature type="binding site" evidence="5 7">
    <location>
        <begin position="22"/>
        <end position="23"/>
    </location>
    <ligand>
        <name>substrate</name>
    </ligand>
</feature>
<dbReference type="NCBIfam" id="NF002339">
    <property type="entry name" value="PRK01295.1"/>
    <property type="match status" value="1"/>
</dbReference>
<keyword evidence="11" id="KW-1185">Reference proteome</keyword>
<dbReference type="InterPro" id="IPR001345">
    <property type="entry name" value="PG/BPGM_mutase_AS"/>
</dbReference>
<dbReference type="SMART" id="SM00855">
    <property type="entry name" value="PGAM"/>
    <property type="match status" value="1"/>
</dbReference>
<evidence type="ECO:0000313" key="11">
    <source>
        <dbReference type="Proteomes" id="UP000094795"/>
    </source>
</evidence>
<comment type="caution">
    <text evidence="10">The sequence shown here is derived from an EMBL/GenBank/DDBJ whole genome shotgun (WGS) entry which is preliminary data.</text>
</comment>
<dbReference type="AlphaFoldDB" id="A0A1C1YQY6"/>